<dbReference type="PANTHER" id="PTHR43768:SF3">
    <property type="entry name" value="TREHALOSE 6-PHOSPHATE PHOSPHATASE"/>
    <property type="match status" value="1"/>
</dbReference>
<dbReference type="PANTHER" id="PTHR43768">
    <property type="entry name" value="TREHALOSE 6-PHOSPHATE PHOSPHATASE"/>
    <property type="match status" value="1"/>
</dbReference>
<dbReference type="Gene3D" id="3.40.50.1000">
    <property type="entry name" value="HAD superfamily/HAD-like"/>
    <property type="match status" value="1"/>
</dbReference>
<name>A0A9D1S1X3_9MICC</name>
<dbReference type="EC" id="3.1.3.12" evidence="3"/>
<dbReference type="SUPFAM" id="SSF56784">
    <property type="entry name" value="HAD-like"/>
    <property type="match status" value="1"/>
</dbReference>
<keyword evidence="1 3" id="KW-0378">Hydrolase</keyword>
<protein>
    <recommendedName>
        <fullName evidence="3">Trehalose 6-phosphate phosphatase</fullName>
        <ecNumber evidence="3">3.1.3.12</ecNumber>
    </recommendedName>
</protein>
<dbReference type="GO" id="GO:0005992">
    <property type="term" value="P:trehalose biosynthetic process"/>
    <property type="evidence" value="ECO:0007669"/>
    <property type="project" value="InterPro"/>
</dbReference>
<comment type="catalytic activity">
    <reaction evidence="3">
        <text>alpha,alpha-trehalose 6-phosphate + H2O = alpha,alpha-trehalose + phosphate</text>
        <dbReference type="Rhea" id="RHEA:23420"/>
        <dbReference type="ChEBI" id="CHEBI:15377"/>
        <dbReference type="ChEBI" id="CHEBI:16551"/>
        <dbReference type="ChEBI" id="CHEBI:43474"/>
        <dbReference type="ChEBI" id="CHEBI:58429"/>
        <dbReference type="EC" id="3.1.3.12"/>
    </reaction>
</comment>
<dbReference type="InterPro" id="IPR023214">
    <property type="entry name" value="HAD_sf"/>
</dbReference>
<dbReference type="AlphaFoldDB" id="A0A9D1S1X3"/>
<dbReference type="EMBL" id="DXGD01000136">
    <property type="protein sequence ID" value="HIW99240.1"/>
    <property type="molecule type" value="Genomic_DNA"/>
</dbReference>
<comment type="pathway">
    <text evidence="3">Glycan biosynthesis; trehalose biosynthesis.</text>
</comment>
<dbReference type="GO" id="GO:0046872">
    <property type="term" value="F:metal ion binding"/>
    <property type="evidence" value="ECO:0007669"/>
    <property type="project" value="UniProtKB-KW"/>
</dbReference>
<dbReference type="InterPro" id="IPR003337">
    <property type="entry name" value="Trehalose_PPase"/>
</dbReference>
<evidence type="ECO:0000313" key="4">
    <source>
        <dbReference type="EMBL" id="HIW99240.1"/>
    </source>
</evidence>
<comment type="cofactor">
    <cofactor evidence="3">
        <name>Mg(2+)</name>
        <dbReference type="ChEBI" id="CHEBI:18420"/>
    </cofactor>
</comment>
<dbReference type="Proteomes" id="UP000824151">
    <property type="component" value="Unassembled WGS sequence"/>
</dbReference>
<organism evidence="4 5">
    <name type="scientific">Candidatus Nesterenkonia stercoripullorum</name>
    <dbReference type="NCBI Taxonomy" id="2838701"/>
    <lineage>
        <taxon>Bacteria</taxon>
        <taxon>Bacillati</taxon>
        <taxon>Actinomycetota</taxon>
        <taxon>Actinomycetes</taxon>
        <taxon>Micrococcales</taxon>
        <taxon>Micrococcaceae</taxon>
        <taxon>Nesterenkonia</taxon>
    </lineage>
</organism>
<dbReference type="Pfam" id="PF02358">
    <property type="entry name" value="Trehalose_PPase"/>
    <property type="match status" value="1"/>
</dbReference>
<keyword evidence="3" id="KW-0460">Magnesium</keyword>
<dbReference type="InterPro" id="IPR044651">
    <property type="entry name" value="OTSB-like"/>
</dbReference>
<dbReference type="InterPro" id="IPR036412">
    <property type="entry name" value="HAD-like_sf"/>
</dbReference>
<comment type="similarity">
    <text evidence="3">Belongs to the trehalose phosphatase family.</text>
</comment>
<accession>A0A9D1S1X3</accession>
<dbReference type="NCBIfam" id="TIGR00685">
    <property type="entry name" value="T6PP"/>
    <property type="match status" value="1"/>
</dbReference>
<keyword evidence="3" id="KW-0479">Metal-binding</keyword>
<sequence>MSEAPATIQHTSSAAELSAALTDLAAHDSILVCLDFDGCVAELVADAASARPVPANARAIDQLSTLAGVTVAYVSGRPLADLHALASPPAGTILVGSHGAEVDMGDDAPGLQLDAGQETARRTVLETLTSVAADHEGAWVEHKPAGGAIHVRKVADPETGEHILDEARAALAMIDGAHVKEGKQIVEAVVVHATKGEAITELRERIAPGAVFFAGDDVTDEYGFAVLTGQDVGVKVGEGETAAGLRIAAPADLAGVLDTLTQLRCRPGSPETAATEEGPA</sequence>
<evidence type="ECO:0000256" key="2">
    <source>
        <dbReference type="ARBA" id="ARBA00024179"/>
    </source>
</evidence>
<evidence type="ECO:0000313" key="5">
    <source>
        <dbReference type="Proteomes" id="UP000824151"/>
    </source>
</evidence>
<reference evidence="4" key="2">
    <citation type="submission" date="2021-04" db="EMBL/GenBank/DDBJ databases">
        <authorList>
            <person name="Gilroy R."/>
        </authorList>
    </citation>
    <scope>NUCLEOTIDE SEQUENCE</scope>
    <source>
        <strain evidence="4">ChiHejej3B27-3195</strain>
    </source>
</reference>
<evidence type="ECO:0000256" key="1">
    <source>
        <dbReference type="ARBA" id="ARBA00022801"/>
    </source>
</evidence>
<evidence type="ECO:0000256" key="3">
    <source>
        <dbReference type="RuleBase" id="RU361117"/>
    </source>
</evidence>
<comment type="caution">
    <text evidence="4">The sequence shown here is derived from an EMBL/GenBank/DDBJ whole genome shotgun (WGS) entry which is preliminary data.</text>
</comment>
<dbReference type="Gene3D" id="3.30.70.1020">
    <property type="entry name" value="Trehalose-6-phosphate phosphatase related protein, domain 2"/>
    <property type="match status" value="1"/>
</dbReference>
<reference evidence="4" key="1">
    <citation type="journal article" date="2021" name="PeerJ">
        <title>Extensive microbial diversity within the chicken gut microbiome revealed by metagenomics and culture.</title>
        <authorList>
            <person name="Gilroy R."/>
            <person name="Ravi A."/>
            <person name="Getino M."/>
            <person name="Pursley I."/>
            <person name="Horton D.L."/>
            <person name="Alikhan N.F."/>
            <person name="Baker D."/>
            <person name="Gharbi K."/>
            <person name="Hall N."/>
            <person name="Watson M."/>
            <person name="Adriaenssens E.M."/>
            <person name="Foster-Nyarko E."/>
            <person name="Jarju S."/>
            <person name="Secka A."/>
            <person name="Antonio M."/>
            <person name="Oren A."/>
            <person name="Chaudhuri R.R."/>
            <person name="La Ragione R."/>
            <person name="Hildebrand F."/>
            <person name="Pallen M.J."/>
        </authorList>
    </citation>
    <scope>NUCLEOTIDE SEQUENCE</scope>
    <source>
        <strain evidence="4">ChiHejej3B27-3195</strain>
    </source>
</reference>
<proteinExistence type="inferred from homology"/>
<gene>
    <name evidence="4" type="primary">otsB</name>
    <name evidence="4" type="ORF">H9871_03770</name>
</gene>
<comment type="function">
    <text evidence="2 3">Removes the phosphate from trehalose 6-phosphate to produce free trehalose.</text>
</comment>
<dbReference type="GO" id="GO:0004805">
    <property type="term" value="F:trehalose-phosphatase activity"/>
    <property type="evidence" value="ECO:0007669"/>
    <property type="project" value="UniProtKB-EC"/>
</dbReference>